<feature type="region of interest" description="Disordered" evidence="1">
    <location>
        <begin position="72"/>
        <end position="155"/>
    </location>
</feature>
<proteinExistence type="predicted"/>
<comment type="caution">
    <text evidence="2">The sequence shown here is derived from an EMBL/GenBank/DDBJ whole genome shotgun (WGS) entry which is preliminary data.</text>
</comment>
<feature type="compositionally biased region" description="Low complexity" evidence="1">
    <location>
        <begin position="1"/>
        <end position="13"/>
    </location>
</feature>
<protein>
    <submittedName>
        <fullName evidence="2">Uncharacterized protein</fullName>
    </submittedName>
</protein>
<evidence type="ECO:0000256" key="1">
    <source>
        <dbReference type="SAM" id="MobiDB-lite"/>
    </source>
</evidence>
<evidence type="ECO:0000313" key="2">
    <source>
        <dbReference type="EMBL" id="KAL0581164.1"/>
    </source>
</evidence>
<name>A0ABR3G012_9AGAR</name>
<accession>A0ABR3G012</accession>
<feature type="compositionally biased region" description="Polar residues" evidence="1">
    <location>
        <begin position="99"/>
        <end position="114"/>
    </location>
</feature>
<feature type="region of interest" description="Disordered" evidence="1">
    <location>
        <begin position="1"/>
        <end position="34"/>
    </location>
</feature>
<reference evidence="2 3" key="1">
    <citation type="submission" date="2024-02" db="EMBL/GenBank/DDBJ databases">
        <title>A draft genome for the cacao thread blight pathogen Marasmius crinis-equi.</title>
        <authorList>
            <person name="Cohen S.P."/>
            <person name="Baruah I.K."/>
            <person name="Amoako-Attah I."/>
            <person name="Bukari Y."/>
            <person name="Meinhardt L.W."/>
            <person name="Bailey B.A."/>
        </authorList>
    </citation>
    <scope>NUCLEOTIDE SEQUENCE [LARGE SCALE GENOMIC DNA]</scope>
    <source>
        <strain evidence="2 3">GH-76</strain>
    </source>
</reference>
<gene>
    <name evidence="2" type="ORF">V5O48_000854</name>
</gene>
<organism evidence="2 3">
    <name type="scientific">Marasmius crinis-equi</name>
    <dbReference type="NCBI Taxonomy" id="585013"/>
    <lineage>
        <taxon>Eukaryota</taxon>
        <taxon>Fungi</taxon>
        <taxon>Dikarya</taxon>
        <taxon>Basidiomycota</taxon>
        <taxon>Agaricomycotina</taxon>
        <taxon>Agaricomycetes</taxon>
        <taxon>Agaricomycetidae</taxon>
        <taxon>Agaricales</taxon>
        <taxon>Marasmiineae</taxon>
        <taxon>Marasmiaceae</taxon>
        <taxon>Marasmius</taxon>
    </lineage>
</organism>
<keyword evidence="3" id="KW-1185">Reference proteome</keyword>
<dbReference type="EMBL" id="JBAHYK010000015">
    <property type="protein sequence ID" value="KAL0581164.1"/>
    <property type="molecule type" value="Genomic_DNA"/>
</dbReference>
<sequence length="187" mass="20905">MSSSSKWSPPSSSRMYPVPPTMQQSDSPYVVDESFYSHSPSFSPHIRHYPPSYPESSSYRLAAPVVQQYDLETDHVPSLSRMKRASSSTINPMPPSGAPQFTRSQSTHDISSLPSPVGQLSPDSDSFASEPPRRKSRQKPKIELAADQPTTTQGKQRKRVYVACLQWYAVLCSMMVLRLADDFQSYA</sequence>
<dbReference type="Proteomes" id="UP001465976">
    <property type="component" value="Unassembled WGS sequence"/>
</dbReference>
<evidence type="ECO:0000313" key="3">
    <source>
        <dbReference type="Proteomes" id="UP001465976"/>
    </source>
</evidence>